<dbReference type="PROSITE" id="PS00678">
    <property type="entry name" value="WD_REPEATS_1"/>
    <property type="match status" value="4"/>
</dbReference>
<gene>
    <name evidence="4" type="ORF">FA15DRAFT_683583</name>
</gene>
<evidence type="ECO:0000256" key="2">
    <source>
        <dbReference type="ARBA" id="ARBA00022737"/>
    </source>
</evidence>
<dbReference type="OrthoDB" id="6262491at2759"/>
<protein>
    <submittedName>
        <fullName evidence="4">WD40 repeat-like protein</fullName>
    </submittedName>
</protein>
<proteinExistence type="predicted"/>
<dbReference type="SMART" id="SM00320">
    <property type="entry name" value="WD40"/>
    <property type="match status" value="5"/>
</dbReference>
<feature type="repeat" description="WD" evidence="3">
    <location>
        <begin position="212"/>
        <end position="244"/>
    </location>
</feature>
<dbReference type="SUPFAM" id="SSF50978">
    <property type="entry name" value="WD40 repeat-like"/>
    <property type="match status" value="1"/>
</dbReference>
<organism evidence="4 5">
    <name type="scientific">Coprinopsis marcescibilis</name>
    <name type="common">Agaric fungus</name>
    <name type="synonym">Psathyrella marcescibilis</name>
    <dbReference type="NCBI Taxonomy" id="230819"/>
    <lineage>
        <taxon>Eukaryota</taxon>
        <taxon>Fungi</taxon>
        <taxon>Dikarya</taxon>
        <taxon>Basidiomycota</taxon>
        <taxon>Agaricomycotina</taxon>
        <taxon>Agaricomycetes</taxon>
        <taxon>Agaricomycetidae</taxon>
        <taxon>Agaricales</taxon>
        <taxon>Agaricineae</taxon>
        <taxon>Psathyrellaceae</taxon>
        <taxon>Coprinopsis</taxon>
    </lineage>
</organism>
<feature type="repeat" description="WD" evidence="3">
    <location>
        <begin position="28"/>
        <end position="69"/>
    </location>
</feature>
<dbReference type="InterPro" id="IPR015943">
    <property type="entry name" value="WD40/YVTN_repeat-like_dom_sf"/>
</dbReference>
<keyword evidence="2" id="KW-0677">Repeat</keyword>
<dbReference type="STRING" id="230819.A0A5C3KC39"/>
<dbReference type="EMBL" id="ML210549">
    <property type="protein sequence ID" value="TFK17213.1"/>
    <property type="molecule type" value="Genomic_DNA"/>
</dbReference>
<feature type="repeat" description="WD" evidence="3">
    <location>
        <begin position="169"/>
        <end position="210"/>
    </location>
</feature>
<dbReference type="Proteomes" id="UP000307440">
    <property type="component" value="Unassembled WGS sequence"/>
</dbReference>
<dbReference type="PROSITE" id="PS50294">
    <property type="entry name" value="WD_REPEATS_REGION"/>
    <property type="match status" value="5"/>
</dbReference>
<dbReference type="InterPro" id="IPR001680">
    <property type="entry name" value="WD40_rpt"/>
</dbReference>
<dbReference type="PROSITE" id="PS50082">
    <property type="entry name" value="WD_REPEATS_2"/>
    <property type="match status" value="5"/>
</dbReference>
<name>A0A5C3KC39_COPMA</name>
<accession>A0A5C3KC39</accession>
<sequence length="256" mass="27503">MKLAGHTGDVTLVTITPDHKHIHVGQLLRGHSDVVRSVVCSADSNIIVSGLEDRTVCIWDAQTGQEVVPSPLREHTSNVLSVAISPDGSQIVSGSANGVIHVWNTKTGGLAVPPLKGHTGVEVMTMMGHKDGVWSEAISPDGLKIASGLWDRTAQIWDAKTGEEIGAPLQGHTDDVNSVIFSPNSKYIVSGSNDMTLRIWNVESGRQVQKLLWGHMGMVWSVALSSNGKFLVSSSHDNTIQVWDGELALSDEVRHV</sequence>
<evidence type="ECO:0000313" key="5">
    <source>
        <dbReference type="Proteomes" id="UP000307440"/>
    </source>
</evidence>
<dbReference type="PANTHER" id="PTHR22847:SF637">
    <property type="entry name" value="WD REPEAT DOMAIN 5B"/>
    <property type="match status" value="1"/>
</dbReference>
<dbReference type="PANTHER" id="PTHR22847">
    <property type="entry name" value="WD40 REPEAT PROTEIN"/>
    <property type="match status" value="1"/>
</dbReference>
<keyword evidence="1 3" id="KW-0853">WD repeat</keyword>
<keyword evidence="5" id="KW-1185">Reference proteome</keyword>
<reference evidence="4 5" key="1">
    <citation type="journal article" date="2019" name="Nat. Ecol. Evol.">
        <title>Megaphylogeny resolves global patterns of mushroom evolution.</title>
        <authorList>
            <person name="Varga T."/>
            <person name="Krizsan K."/>
            <person name="Foldi C."/>
            <person name="Dima B."/>
            <person name="Sanchez-Garcia M."/>
            <person name="Sanchez-Ramirez S."/>
            <person name="Szollosi G.J."/>
            <person name="Szarkandi J.G."/>
            <person name="Papp V."/>
            <person name="Albert L."/>
            <person name="Andreopoulos W."/>
            <person name="Angelini C."/>
            <person name="Antonin V."/>
            <person name="Barry K.W."/>
            <person name="Bougher N.L."/>
            <person name="Buchanan P."/>
            <person name="Buyck B."/>
            <person name="Bense V."/>
            <person name="Catcheside P."/>
            <person name="Chovatia M."/>
            <person name="Cooper J."/>
            <person name="Damon W."/>
            <person name="Desjardin D."/>
            <person name="Finy P."/>
            <person name="Geml J."/>
            <person name="Haridas S."/>
            <person name="Hughes K."/>
            <person name="Justo A."/>
            <person name="Karasinski D."/>
            <person name="Kautmanova I."/>
            <person name="Kiss B."/>
            <person name="Kocsube S."/>
            <person name="Kotiranta H."/>
            <person name="LaButti K.M."/>
            <person name="Lechner B.E."/>
            <person name="Liimatainen K."/>
            <person name="Lipzen A."/>
            <person name="Lukacs Z."/>
            <person name="Mihaltcheva S."/>
            <person name="Morgado L.N."/>
            <person name="Niskanen T."/>
            <person name="Noordeloos M.E."/>
            <person name="Ohm R.A."/>
            <person name="Ortiz-Santana B."/>
            <person name="Ovrebo C."/>
            <person name="Racz N."/>
            <person name="Riley R."/>
            <person name="Savchenko A."/>
            <person name="Shiryaev A."/>
            <person name="Soop K."/>
            <person name="Spirin V."/>
            <person name="Szebenyi C."/>
            <person name="Tomsovsky M."/>
            <person name="Tulloss R.E."/>
            <person name="Uehling J."/>
            <person name="Grigoriev I.V."/>
            <person name="Vagvolgyi C."/>
            <person name="Papp T."/>
            <person name="Martin F.M."/>
            <person name="Miettinen O."/>
            <person name="Hibbett D.S."/>
            <person name="Nagy L.G."/>
        </authorList>
    </citation>
    <scope>NUCLEOTIDE SEQUENCE [LARGE SCALE GENOMIC DNA]</scope>
    <source>
        <strain evidence="4 5">CBS 121175</strain>
    </source>
</reference>
<dbReference type="CDD" id="cd00200">
    <property type="entry name" value="WD40"/>
    <property type="match status" value="1"/>
</dbReference>
<evidence type="ECO:0000256" key="3">
    <source>
        <dbReference type="PROSITE-ProRule" id="PRU00221"/>
    </source>
</evidence>
<dbReference type="InterPro" id="IPR020472">
    <property type="entry name" value="WD40_PAC1"/>
</dbReference>
<dbReference type="PRINTS" id="PR00320">
    <property type="entry name" value="GPROTEINBRPT"/>
</dbReference>
<evidence type="ECO:0000313" key="4">
    <source>
        <dbReference type="EMBL" id="TFK17213.1"/>
    </source>
</evidence>
<dbReference type="Pfam" id="PF00400">
    <property type="entry name" value="WD40"/>
    <property type="match status" value="5"/>
</dbReference>
<evidence type="ECO:0000256" key="1">
    <source>
        <dbReference type="ARBA" id="ARBA00022574"/>
    </source>
</evidence>
<dbReference type="InterPro" id="IPR019775">
    <property type="entry name" value="WD40_repeat_CS"/>
</dbReference>
<dbReference type="AlphaFoldDB" id="A0A5C3KC39"/>
<dbReference type="InterPro" id="IPR036322">
    <property type="entry name" value="WD40_repeat_dom_sf"/>
</dbReference>
<dbReference type="Gene3D" id="2.130.10.10">
    <property type="entry name" value="YVTN repeat-like/Quinoprotein amine dehydrogenase"/>
    <property type="match status" value="3"/>
</dbReference>
<feature type="repeat" description="WD" evidence="3">
    <location>
        <begin position="126"/>
        <end position="167"/>
    </location>
</feature>
<feature type="repeat" description="WD" evidence="3">
    <location>
        <begin position="72"/>
        <end position="108"/>
    </location>
</feature>
<dbReference type="GO" id="GO:1990234">
    <property type="term" value="C:transferase complex"/>
    <property type="evidence" value="ECO:0007669"/>
    <property type="project" value="UniProtKB-ARBA"/>
</dbReference>